<evidence type="ECO:0000256" key="2">
    <source>
        <dbReference type="ARBA" id="ARBA00006432"/>
    </source>
</evidence>
<dbReference type="SMART" id="SM00823">
    <property type="entry name" value="PKS_PP"/>
    <property type="match status" value="2"/>
</dbReference>
<keyword evidence="5" id="KW-0436">Ligase</keyword>
<dbReference type="PROSITE" id="PS50075">
    <property type="entry name" value="CARRIER"/>
    <property type="match status" value="2"/>
</dbReference>
<dbReference type="CDD" id="cd05930">
    <property type="entry name" value="A_NRPS"/>
    <property type="match status" value="1"/>
</dbReference>
<dbReference type="Gene3D" id="3.30.559.30">
    <property type="entry name" value="Nonribosomal peptide synthetase, condensation domain"/>
    <property type="match status" value="2"/>
</dbReference>
<organism evidence="10 11">
    <name type="scientific">Brevibacillus formosus</name>
    <dbReference type="NCBI Taxonomy" id="54913"/>
    <lineage>
        <taxon>Bacteria</taxon>
        <taxon>Bacillati</taxon>
        <taxon>Bacillota</taxon>
        <taxon>Bacilli</taxon>
        <taxon>Bacillales</taxon>
        <taxon>Paenibacillaceae</taxon>
        <taxon>Brevibacillus</taxon>
    </lineage>
</organism>
<dbReference type="SUPFAM" id="SSF47336">
    <property type="entry name" value="ACP-like"/>
    <property type="match status" value="2"/>
</dbReference>
<dbReference type="SUPFAM" id="SSF56801">
    <property type="entry name" value="Acetyl-CoA synthetase-like"/>
    <property type="match status" value="2"/>
</dbReference>
<evidence type="ECO:0000313" key="10">
    <source>
        <dbReference type="EMBL" id="ASJ53776.1"/>
    </source>
</evidence>
<dbReference type="InterPro" id="IPR009081">
    <property type="entry name" value="PP-bd_ACP"/>
</dbReference>
<dbReference type="PROSITE" id="PS00455">
    <property type="entry name" value="AMP_BINDING"/>
    <property type="match status" value="2"/>
</dbReference>
<dbReference type="InterPro" id="IPR036477">
    <property type="entry name" value="Formyl_transf_N_sf"/>
</dbReference>
<evidence type="ECO:0000256" key="8">
    <source>
        <dbReference type="ARBA" id="ARBA00023268"/>
    </source>
</evidence>
<reference evidence="10 11" key="1">
    <citation type="submission" date="2016-11" db="EMBL/GenBank/DDBJ databases">
        <authorList>
            <person name="Jaros S."/>
            <person name="Januszkiewicz K."/>
            <person name="Wedrychowicz H."/>
        </authorList>
    </citation>
    <scope>NUCLEOTIDE SEQUENCE [LARGE SCALE GENOMIC DNA]</scope>
    <source>
        <strain evidence="10 11">NF2</strain>
    </source>
</reference>
<evidence type="ECO:0000256" key="6">
    <source>
        <dbReference type="ARBA" id="ARBA00022737"/>
    </source>
</evidence>
<dbReference type="PANTHER" id="PTHR45527:SF1">
    <property type="entry name" value="FATTY ACID SYNTHASE"/>
    <property type="match status" value="1"/>
</dbReference>
<evidence type="ECO:0000259" key="9">
    <source>
        <dbReference type="PROSITE" id="PS50075"/>
    </source>
</evidence>
<dbReference type="InterPro" id="IPR023213">
    <property type="entry name" value="CAT-like_dom_sf"/>
</dbReference>
<dbReference type="EMBL" id="CP018145">
    <property type="protein sequence ID" value="ASJ53776.1"/>
    <property type="molecule type" value="Genomic_DNA"/>
</dbReference>
<accession>A0A220MFE8</accession>
<dbReference type="Pfam" id="PF00668">
    <property type="entry name" value="Condensation"/>
    <property type="match status" value="2"/>
</dbReference>
<dbReference type="SUPFAM" id="SSF53328">
    <property type="entry name" value="Formyltransferase"/>
    <property type="match status" value="1"/>
</dbReference>
<dbReference type="Gene3D" id="3.40.50.980">
    <property type="match status" value="4"/>
</dbReference>
<dbReference type="InterPro" id="IPR001242">
    <property type="entry name" value="Condensation_dom"/>
</dbReference>
<dbReference type="PANTHER" id="PTHR45527">
    <property type="entry name" value="NONRIBOSOMAL PEPTIDE SYNTHETASE"/>
    <property type="match status" value="1"/>
</dbReference>
<keyword evidence="6" id="KW-0677">Repeat</keyword>
<protein>
    <submittedName>
        <fullName evidence="10">Non-ribosomal peptide synthetase</fullName>
    </submittedName>
</protein>
<dbReference type="Gene3D" id="2.30.38.10">
    <property type="entry name" value="Luciferase, Domain 3"/>
    <property type="match status" value="2"/>
</dbReference>
<dbReference type="FunFam" id="3.30.300.30:FF:000010">
    <property type="entry name" value="Enterobactin synthetase component F"/>
    <property type="match status" value="1"/>
</dbReference>
<dbReference type="GO" id="GO:0031177">
    <property type="term" value="F:phosphopantetheine binding"/>
    <property type="evidence" value="ECO:0007669"/>
    <property type="project" value="InterPro"/>
</dbReference>
<dbReference type="Gene3D" id="1.10.1200.10">
    <property type="entry name" value="ACP-like"/>
    <property type="match status" value="2"/>
</dbReference>
<dbReference type="GO" id="GO:0043041">
    <property type="term" value="P:amino acid activation for nonribosomal peptide biosynthetic process"/>
    <property type="evidence" value="ECO:0007669"/>
    <property type="project" value="TreeGrafter"/>
</dbReference>
<dbReference type="Pfam" id="PF00501">
    <property type="entry name" value="AMP-binding"/>
    <property type="match status" value="2"/>
</dbReference>
<dbReference type="InterPro" id="IPR025110">
    <property type="entry name" value="AMP-bd_C"/>
</dbReference>
<dbReference type="Pfam" id="PF13193">
    <property type="entry name" value="AMP-binding_C"/>
    <property type="match status" value="2"/>
</dbReference>
<dbReference type="GO" id="GO:0016874">
    <property type="term" value="F:ligase activity"/>
    <property type="evidence" value="ECO:0007669"/>
    <property type="project" value="UniProtKB-KW"/>
</dbReference>
<dbReference type="InterPro" id="IPR010071">
    <property type="entry name" value="AA_adenyl_dom"/>
</dbReference>
<dbReference type="GO" id="GO:0017000">
    <property type="term" value="P:antibiotic biosynthetic process"/>
    <property type="evidence" value="ECO:0007669"/>
    <property type="project" value="UniProtKB-KW"/>
</dbReference>
<evidence type="ECO:0000313" key="11">
    <source>
        <dbReference type="Proteomes" id="UP000197781"/>
    </source>
</evidence>
<dbReference type="Gene3D" id="3.40.50.170">
    <property type="entry name" value="Formyl transferase, N-terminal domain"/>
    <property type="match status" value="1"/>
</dbReference>
<keyword evidence="7" id="KW-0045">Antibiotic biosynthesis</keyword>
<dbReference type="NCBIfam" id="TIGR01733">
    <property type="entry name" value="AA-adenyl-dom"/>
    <property type="match status" value="2"/>
</dbReference>
<dbReference type="InterPro" id="IPR020806">
    <property type="entry name" value="PKS_PP-bd"/>
</dbReference>
<dbReference type="Gene3D" id="3.30.300.30">
    <property type="match status" value="2"/>
</dbReference>
<dbReference type="InterPro" id="IPR000873">
    <property type="entry name" value="AMP-dep_synth/lig_dom"/>
</dbReference>
<dbReference type="Gene3D" id="3.30.559.10">
    <property type="entry name" value="Chloramphenicol acetyltransferase-like domain"/>
    <property type="match status" value="2"/>
</dbReference>
<evidence type="ECO:0000256" key="5">
    <source>
        <dbReference type="ARBA" id="ARBA00022598"/>
    </source>
</evidence>
<dbReference type="GO" id="GO:0005737">
    <property type="term" value="C:cytoplasm"/>
    <property type="evidence" value="ECO:0007669"/>
    <property type="project" value="TreeGrafter"/>
</dbReference>
<dbReference type="PROSITE" id="PS00012">
    <property type="entry name" value="PHOSPHOPANTETHEINE"/>
    <property type="match status" value="2"/>
</dbReference>
<comment type="similarity">
    <text evidence="2">Belongs to the ATP-dependent AMP-binding enzyme family.</text>
</comment>
<proteinExistence type="inferred from homology"/>
<evidence type="ECO:0000256" key="4">
    <source>
        <dbReference type="ARBA" id="ARBA00022553"/>
    </source>
</evidence>
<dbReference type="SMART" id="SM01294">
    <property type="entry name" value="PKS_PP_betabranch"/>
    <property type="match status" value="1"/>
</dbReference>
<dbReference type="FunFam" id="3.40.50.12780:FF:000012">
    <property type="entry name" value="Non-ribosomal peptide synthetase"/>
    <property type="match status" value="2"/>
</dbReference>
<dbReference type="RefSeq" id="WP_088907568.1">
    <property type="nucleotide sequence ID" value="NZ_CP018145.1"/>
</dbReference>
<dbReference type="InterPro" id="IPR020845">
    <property type="entry name" value="AMP-binding_CS"/>
</dbReference>
<evidence type="ECO:0000256" key="1">
    <source>
        <dbReference type="ARBA" id="ARBA00001957"/>
    </source>
</evidence>
<comment type="cofactor">
    <cofactor evidence="1">
        <name>pantetheine 4'-phosphate</name>
        <dbReference type="ChEBI" id="CHEBI:47942"/>
    </cofactor>
</comment>
<dbReference type="Proteomes" id="UP000197781">
    <property type="component" value="Chromosome"/>
</dbReference>
<dbReference type="FunFam" id="1.10.1200.10:FF:000005">
    <property type="entry name" value="Nonribosomal peptide synthetase 1"/>
    <property type="match status" value="2"/>
</dbReference>
<keyword evidence="4" id="KW-0597">Phosphoprotein</keyword>
<dbReference type="SUPFAM" id="SSF52777">
    <property type="entry name" value="CoA-dependent acyltransferases"/>
    <property type="match status" value="4"/>
</dbReference>
<dbReference type="InterPro" id="IPR036736">
    <property type="entry name" value="ACP-like_sf"/>
</dbReference>
<dbReference type="FunFam" id="3.40.50.980:FF:000001">
    <property type="entry name" value="Non-ribosomal peptide synthetase"/>
    <property type="match status" value="2"/>
</dbReference>
<dbReference type="InterPro" id="IPR002376">
    <property type="entry name" value="Formyl_transf_N"/>
</dbReference>
<dbReference type="InterPro" id="IPR010060">
    <property type="entry name" value="NRPS_synth"/>
</dbReference>
<dbReference type="Pfam" id="PF00551">
    <property type="entry name" value="Formyl_trans_N"/>
    <property type="match status" value="1"/>
</dbReference>
<dbReference type="GO" id="GO:0044550">
    <property type="term" value="P:secondary metabolite biosynthetic process"/>
    <property type="evidence" value="ECO:0007669"/>
    <property type="project" value="UniProtKB-ARBA"/>
</dbReference>
<evidence type="ECO:0000256" key="7">
    <source>
        <dbReference type="ARBA" id="ARBA00023194"/>
    </source>
</evidence>
<feature type="domain" description="Carrier" evidence="9">
    <location>
        <begin position="696"/>
        <end position="770"/>
    </location>
</feature>
<keyword evidence="3" id="KW-0596">Phosphopantetheine</keyword>
<dbReference type="CDD" id="cd19534">
    <property type="entry name" value="E_NRPS"/>
    <property type="match status" value="1"/>
</dbReference>
<gene>
    <name evidence="10" type="ORF">BP422_09550</name>
</gene>
<dbReference type="CDD" id="cd08369">
    <property type="entry name" value="FMT_core"/>
    <property type="match status" value="1"/>
</dbReference>
<dbReference type="KEGG" id="bfm:BP422_09550"/>
<sequence>MRILFLTTFMSKENRIVQYLESRNHEVIVCTKKREQETEYFEEIDYVVSYAYGYILSKEIVSRFKGRIINLHTSLLPWNKGRDPVFWSIWDETPKGVTLHLIDENIDTGNILVQEEISFDDEDTLIDCYNKANQVIEDLFIREWENIVSGRITPFPQPTGGSIHYKKDRDFYKNLNMTTVKELLALKRFCGERTQVEMQSDKTYHQLFERQVEVSPDSLAVVCQDQSLTYKQLNARANQLAHNLRAKGVKPDDLVALMMDRSLDMLVSILAVLKAGAAYLPIDLDYPDERIAYMLNDSSALVLLTQTPLIEKAKSICEEVEVIDVCDPGSFSDREENLPHVNRSTDLVYVMYTSGSTGLAKGVMIEHGNLVNFCEWHRQYFEVRPEDKALVYSSFSFDGSVLEMFPYLLTGASLHIVPTALKYDLIALNEYCNQEGITISFFPTGAAEQFMQMDNRSFRAMLTGGDVLKKVDRRGAYKLYNLYGPTECTILATVFEVDKQYQSIPIGKPIAHSDILILDEKLALQPIGVAGEVFILGEGLGRGYVNRPDLTAEKYIIHPQTGERMYRTGDRARWLPDGNIEFLGRLDNLVKIRGYRIEPGEIEPFLMNHPMVEMATVIAKEREDGRKYLVCYYVAPDEIPFHELREWLGNDLPDYMIPTHFVHMETLPLTTNGKVDKRALPDVQGDEELLREHYVGPTDELEQQLAHVWSSVLGILQVGIDDHFLECGGDSIKAMQLISQFKNIGFDLRYDQLFKHPTIRQLKRLFTDQEQTNIQPLQELIVQQEYETSAVEKRMYIIQQQDVDSIAYNVTFTVDFPQSVDVEHIQMALQQLVMRHEGLRSTYHMHHDEIVKRIVPYAELSFVRQTGAEEVLHSLLAEHIKPFDLAKAPLLRAGIIETPDKQVLWLDSHHILMDGLSKSILLRELQTLLERQQLIPVKNTYKSFARWQNDWHSSEEYKQQAAYWKTLLEGELPVVQLPTRKRPPQLTFDGATITYRANKELTRKLKTTATKHDVTLYMLMLTIVSVWLSKMNNDSKQVILGTVTDGRQHPDTREIIGMFVNTLPLLLSIDHEESFLYNLHQVKQELLSALQNQYVPFDKILEGSGAKRDGNRHPLFDVMFMMQSSPETGLENRMRHINNRISKFDLTLETVERENELHIVFEYNTHLFDESMIHRMIAQFEHLLLQAVHGLEEQVKAFELMPQAQRLDLFLGVNDTSKTYPSQLIMQLLEEWATATPDKIALVLREQCMTYRELNDRANQLAHTLRTKGVKPDHLVMLISERSFEMIVAIFAVLKAGGAYLPIDPNSPTDRISYIFTDSGAKMVVAQSRFVEKASFTADVIDLNSESSFSPNTRNLPLVNKPDDLVYVMYTSGSTGKPKGVMIEHGGLLNVLHAMQDEYPLMCEDAFLLKTTYIFDISVAEIFGWIPGNGKLVILEPEAEKNPKEIWQAVVQEGITHINFVPSMLNPFVEYLEGRNDANRLRYILACGEAMPDDLVPKVYEVLPEVKLENIYGPTEATIYTSRYSLAKDSLENPVPIGKPLPNYRMYIVNQNGQLQPIGVPGELCIAGISLARGYLNNEELTAEKFVAHPLEAGKRIYRTGDLARYREDGNIEYLGRMDHQVKIRGYRIELDEIRSKLIQEESIDDAVVMARADQNNQAYLCAYLLSAKEWTVSQLRDLLRRELPEYMIPAHFVLMKEFPLTSNGKLDRKALPEPDGSVRSEVEYVAPRSEMEEILAGIWEEVLGIERVGIQDSFFELGGDSIKGLQIASRLQRMNLMMAVNHLFKYPTIERIAPFVISESITIDQGLVTGPVFLTPIQHYFFERITSSRHHWNQAMMIFSQEGFRSELLMESLKALVLHHDALRMSFAESDEGFVQFNRGDDTNLFLFHVFDFTEELDARNKVEEEANRLQASMNLQEGPLVQVALFKTKLGDHLLIAIHHLVVDGVSWRIILEDFRIAYQQVASGIPIALPEKTHSYQKWAKELKNVANSKKLVNELAYWKKVESIPTRPLPKDQETIYQTEMETITTAVRFSKMETEKLLRHTNHAYQTETQEILLTALGMAMQEWTGANDVRVFLEGHGREEIVKGLNVSRTVGWFTSLFPVVLPAAKSGQLAEQIKLVKEMMRAIPNKGIGYSILKHLTDTEHKRDIHFTRQPEVVFNYLGQYDADLDNDLFTLSDLPGGRVLGPHTERMHPLDIYAKIIGGELVIYLNYNRHEYHKTTIDKLMGLYQFHLNAIIVHCIQKKDSELTPSDFVDKKLSLEELDDIMDLIGDL</sequence>
<dbReference type="Pfam" id="PF00550">
    <property type="entry name" value="PP-binding"/>
    <property type="match status" value="2"/>
</dbReference>
<dbReference type="GO" id="GO:0008610">
    <property type="term" value="P:lipid biosynthetic process"/>
    <property type="evidence" value="ECO:0007669"/>
    <property type="project" value="UniProtKB-ARBA"/>
</dbReference>
<evidence type="ECO:0000256" key="3">
    <source>
        <dbReference type="ARBA" id="ARBA00022450"/>
    </source>
</evidence>
<keyword evidence="8" id="KW-0511">Multifunctional enzyme</keyword>
<dbReference type="InterPro" id="IPR045851">
    <property type="entry name" value="AMP-bd_C_sf"/>
</dbReference>
<dbReference type="FunFam" id="2.30.38.10:FF:000001">
    <property type="entry name" value="Non-ribosomal peptide synthetase PvdI"/>
    <property type="match status" value="1"/>
</dbReference>
<dbReference type="NCBIfam" id="NF003417">
    <property type="entry name" value="PRK04813.1"/>
    <property type="match status" value="2"/>
</dbReference>
<name>A0A220MFE8_9BACL</name>
<dbReference type="NCBIfam" id="TIGR01720">
    <property type="entry name" value="NRPS-para261"/>
    <property type="match status" value="1"/>
</dbReference>
<dbReference type="InterPro" id="IPR006162">
    <property type="entry name" value="Ppantetheine_attach_site"/>
</dbReference>
<dbReference type="CDD" id="cd19531">
    <property type="entry name" value="LCL_NRPS-like"/>
    <property type="match status" value="1"/>
</dbReference>
<feature type="domain" description="Carrier" evidence="9">
    <location>
        <begin position="1727"/>
        <end position="1801"/>
    </location>
</feature>